<reference evidence="2" key="1">
    <citation type="journal article" date="2023" name="Int. J. Mol. Sci.">
        <title>Metagenomics Revealed a New Genus 'Candidatus Thiocaldithrix dubininis' gen. nov., sp. nov. and a New Species 'Candidatus Thiothrix putei' sp. nov. in the Family Thiotrichaceae, Some Members of Which Have Traits of Both Na+- and H+-Motive Energetics.</title>
        <authorList>
            <person name="Ravin N.V."/>
            <person name="Muntyan M.S."/>
            <person name="Smolyakov D.D."/>
            <person name="Rudenko T.S."/>
            <person name="Beletsky A.V."/>
            <person name="Mardanov A.V."/>
            <person name="Grabovich M.Y."/>
        </authorList>
    </citation>
    <scope>NUCLEOTIDE SEQUENCE</scope>
    <source>
        <strain evidence="2">GKL-01</strain>
    </source>
</reference>
<dbReference type="KEGG" id="tdu:QJT80_05435"/>
<accession>A0AA95KLJ2</accession>
<evidence type="ECO:0000256" key="1">
    <source>
        <dbReference type="SAM" id="SignalP"/>
    </source>
</evidence>
<dbReference type="PROSITE" id="PS51257">
    <property type="entry name" value="PROKAR_LIPOPROTEIN"/>
    <property type="match status" value="1"/>
</dbReference>
<dbReference type="Proteomes" id="UP001300672">
    <property type="component" value="Chromosome"/>
</dbReference>
<dbReference type="AlphaFoldDB" id="A0AA95KLJ2"/>
<keyword evidence="1" id="KW-0732">Signal</keyword>
<evidence type="ECO:0000313" key="2">
    <source>
        <dbReference type="EMBL" id="WGZ91923.1"/>
    </source>
</evidence>
<reference evidence="2" key="2">
    <citation type="submission" date="2023-04" db="EMBL/GenBank/DDBJ databases">
        <authorList>
            <person name="Beletskiy A.V."/>
            <person name="Mardanov A.V."/>
            <person name="Ravin N.V."/>
        </authorList>
    </citation>
    <scope>NUCLEOTIDE SEQUENCE</scope>
    <source>
        <strain evidence="2">GKL-01</strain>
    </source>
</reference>
<gene>
    <name evidence="2" type="ORF">QJT80_05435</name>
</gene>
<name>A0AA95KLJ2_9GAMM</name>
<dbReference type="EMBL" id="CP124755">
    <property type="protein sequence ID" value="WGZ91923.1"/>
    <property type="molecule type" value="Genomic_DNA"/>
</dbReference>
<proteinExistence type="predicted"/>
<feature type="signal peptide" evidence="1">
    <location>
        <begin position="1"/>
        <end position="25"/>
    </location>
</feature>
<evidence type="ECO:0008006" key="3">
    <source>
        <dbReference type="Google" id="ProtNLM"/>
    </source>
</evidence>
<protein>
    <recommendedName>
        <fullName evidence="3">Lipoprotein</fullName>
    </recommendedName>
</protein>
<feature type="chain" id="PRO_5041674964" description="Lipoprotein" evidence="1">
    <location>
        <begin position="26"/>
        <end position="187"/>
    </location>
</feature>
<sequence>MPAAKTSAVLCVSICLLLSSCGYYSRDEYLGVVKNSAWQTRLGENPDLYRFKCAGYTVTYPSTIINANVKSDALLGIPLYAPTPNTHIKTGITAPLQFELWFEGKPSPQCSVNDVSIRLPHTTLKPSVATDRNALYPNQAYCVYQFPIQQATVNSFSLQVQPAKIGCNVPSLTIQRKVATRYKGYSD</sequence>
<organism evidence="2">
    <name type="scientific">Candidatus Thiocaldithrix dubininis</name>
    <dbReference type="NCBI Taxonomy" id="3080823"/>
    <lineage>
        <taxon>Bacteria</taxon>
        <taxon>Pseudomonadati</taxon>
        <taxon>Pseudomonadota</taxon>
        <taxon>Gammaproteobacteria</taxon>
        <taxon>Thiotrichales</taxon>
        <taxon>Thiotrichaceae</taxon>
        <taxon>Candidatus Thiocaldithrix</taxon>
    </lineage>
</organism>